<gene>
    <name evidence="1" type="ORF">NC653_020910</name>
</gene>
<proteinExistence type="predicted"/>
<dbReference type="AlphaFoldDB" id="A0AAD6MP04"/>
<keyword evidence="2" id="KW-1185">Reference proteome</keyword>
<protein>
    <submittedName>
        <fullName evidence="1">Uncharacterized protein</fullName>
    </submittedName>
</protein>
<sequence>MLALGDFWSSNTIDLYLHRSLTTWINVMRIQDFHALIVDMLLTRCLVGRSNAASNCDAEVARIFHLKITLADETGKMFSLVCRSNCQSCCRYPLSFVSTHIRYAHLHPLMLVLDIHFPWLFEHGTAPAVSLVFHLHKSSLFPGRLKIHTGDDTV</sequence>
<comment type="caution">
    <text evidence="1">The sequence shown here is derived from an EMBL/GenBank/DDBJ whole genome shotgun (WGS) entry which is preliminary data.</text>
</comment>
<dbReference type="EMBL" id="JAQIZT010000008">
    <property type="protein sequence ID" value="KAJ6987797.1"/>
    <property type="molecule type" value="Genomic_DNA"/>
</dbReference>
<name>A0AAD6MP04_9ROSI</name>
<accession>A0AAD6MP04</accession>
<dbReference type="Proteomes" id="UP001164929">
    <property type="component" value="Chromosome 8"/>
</dbReference>
<organism evidence="1 2">
    <name type="scientific">Populus alba x Populus x berolinensis</name>
    <dbReference type="NCBI Taxonomy" id="444605"/>
    <lineage>
        <taxon>Eukaryota</taxon>
        <taxon>Viridiplantae</taxon>
        <taxon>Streptophyta</taxon>
        <taxon>Embryophyta</taxon>
        <taxon>Tracheophyta</taxon>
        <taxon>Spermatophyta</taxon>
        <taxon>Magnoliopsida</taxon>
        <taxon>eudicotyledons</taxon>
        <taxon>Gunneridae</taxon>
        <taxon>Pentapetalae</taxon>
        <taxon>rosids</taxon>
        <taxon>fabids</taxon>
        <taxon>Malpighiales</taxon>
        <taxon>Salicaceae</taxon>
        <taxon>Saliceae</taxon>
        <taxon>Populus</taxon>
    </lineage>
</organism>
<evidence type="ECO:0000313" key="2">
    <source>
        <dbReference type="Proteomes" id="UP001164929"/>
    </source>
</evidence>
<reference evidence="1" key="1">
    <citation type="journal article" date="2023" name="Mol. Ecol. Resour.">
        <title>Chromosome-level genome assembly of a triploid poplar Populus alba 'Berolinensis'.</title>
        <authorList>
            <person name="Chen S."/>
            <person name="Yu Y."/>
            <person name="Wang X."/>
            <person name="Wang S."/>
            <person name="Zhang T."/>
            <person name="Zhou Y."/>
            <person name="He R."/>
            <person name="Meng N."/>
            <person name="Wang Y."/>
            <person name="Liu W."/>
            <person name="Liu Z."/>
            <person name="Liu J."/>
            <person name="Guo Q."/>
            <person name="Huang H."/>
            <person name="Sederoff R.R."/>
            <person name="Wang G."/>
            <person name="Qu G."/>
            <person name="Chen S."/>
        </authorList>
    </citation>
    <scope>NUCLEOTIDE SEQUENCE</scope>
    <source>
        <strain evidence="1">SC-2020</strain>
    </source>
</reference>
<evidence type="ECO:0000313" key="1">
    <source>
        <dbReference type="EMBL" id="KAJ6987797.1"/>
    </source>
</evidence>